<reference evidence="1 2" key="1">
    <citation type="submission" date="2022-09" db="EMBL/GenBank/DDBJ databases">
        <authorList>
            <person name="Palmer J.M."/>
        </authorList>
    </citation>
    <scope>NUCLEOTIDE SEQUENCE [LARGE SCALE GENOMIC DNA]</scope>
    <source>
        <strain evidence="1 2">DSM 7382</strain>
    </source>
</reference>
<comment type="caution">
    <text evidence="1">The sequence shown here is derived from an EMBL/GenBank/DDBJ whole genome shotgun (WGS) entry which is preliminary data.</text>
</comment>
<name>A0AAW0GQQ7_9APHY</name>
<evidence type="ECO:0000313" key="2">
    <source>
        <dbReference type="Proteomes" id="UP001385951"/>
    </source>
</evidence>
<keyword evidence="2" id="KW-1185">Reference proteome</keyword>
<gene>
    <name evidence="1" type="ORF">QCA50_001427</name>
</gene>
<organism evidence="1 2">
    <name type="scientific">Cerrena zonata</name>
    <dbReference type="NCBI Taxonomy" id="2478898"/>
    <lineage>
        <taxon>Eukaryota</taxon>
        <taxon>Fungi</taxon>
        <taxon>Dikarya</taxon>
        <taxon>Basidiomycota</taxon>
        <taxon>Agaricomycotina</taxon>
        <taxon>Agaricomycetes</taxon>
        <taxon>Polyporales</taxon>
        <taxon>Cerrenaceae</taxon>
        <taxon>Cerrena</taxon>
    </lineage>
</organism>
<proteinExistence type="predicted"/>
<dbReference type="AlphaFoldDB" id="A0AAW0GQQ7"/>
<protein>
    <submittedName>
        <fullName evidence="1">Uncharacterized protein</fullName>
    </submittedName>
</protein>
<dbReference type="Proteomes" id="UP001385951">
    <property type="component" value="Unassembled WGS sequence"/>
</dbReference>
<evidence type="ECO:0000313" key="1">
    <source>
        <dbReference type="EMBL" id="KAK7694247.1"/>
    </source>
</evidence>
<dbReference type="Gene3D" id="3.40.50.300">
    <property type="entry name" value="P-loop containing nucleotide triphosphate hydrolases"/>
    <property type="match status" value="1"/>
</dbReference>
<dbReference type="EMBL" id="JASBNA010000002">
    <property type="protein sequence ID" value="KAK7694247.1"/>
    <property type="molecule type" value="Genomic_DNA"/>
</dbReference>
<accession>A0AAW0GQQ7</accession>
<sequence>MDADKIMVLDAGKIVEFGKPSELLQKDDGILRSLVDESGDKATLYAMAAEAEAQS</sequence>
<dbReference type="InterPro" id="IPR027417">
    <property type="entry name" value="P-loop_NTPase"/>
</dbReference>